<dbReference type="InterPro" id="IPR035919">
    <property type="entry name" value="EAL_sf"/>
</dbReference>
<dbReference type="SMART" id="SM00267">
    <property type="entry name" value="GGDEF"/>
    <property type="match status" value="1"/>
</dbReference>
<dbReference type="Pfam" id="PF00563">
    <property type="entry name" value="EAL"/>
    <property type="match status" value="1"/>
</dbReference>
<dbReference type="NCBIfam" id="TIGR00254">
    <property type="entry name" value="GGDEF"/>
    <property type="match status" value="1"/>
</dbReference>
<evidence type="ECO:0000259" key="3">
    <source>
        <dbReference type="PROSITE" id="PS50887"/>
    </source>
</evidence>
<keyword evidence="1" id="KW-0472">Membrane</keyword>
<name>A0ABS1TVA9_9BACI</name>
<dbReference type="CDD" id="cd01948">
    <property type="entry name" value="EAL"/>
    <property type="match status" value="1"/>
</dbReference>
<dbReference type="Gene3D" id="3.30.70.270">
    <property type="match status" value="1"/>
</dbReference>
<organism evidence="4 5">
    <name type="scientific">Neobacillus paridis</name>
    <dbReference type="NCBI Taxonomy" id="2803862"/>
    <lineage>
        <taxon>Bacteria</taxon>
        <taxon>Bacillati</taxon>
        <taxon>Bacillota</taxon>
        <taxon>Bacilli</taxon>
        <taxon>Bacillales</taxon>
        <taxon>Bacillaceae</taxon>
        <taxon>Neobacillus</taxon>
    </lineage>
</organism>
<proteinExistence type="predicted"/>
<dbReference type="PROSITE" id="PS50883">
    <property type="entry name" value="EAL"/>
    <property type="match status" value="1"/>
</dbReference>
<evidence type="ECO:0000313" key="4">
    <source>
        <dbReference type="EMBL" id="MBL4954689.1"/>
    </source>
</evidence>
<keyword evidence="1" id="KW-0812">Transmembrane</keyword>
<dbReference type="SUPFAM" id="SSF55073">
    <property type="entry name" value="Nucleotide cyclase"/>
    <property type="match status" value="1"/>
</dbReference>
<feature type="transmembrane region" description="Helical" evidence="1">
    <location>
        <begin position="12"/>
        <end position="33"/>
    </location>
</feature>
<dbReference type="SUPFAM" id="SSF141868">
    <property type="entry name" value="EAL domain-like"/>
    <property type="match status" value="1"/>
</dbReference>
<dbReference type="RefSeq" id="WP_202655928.1">
    <property type="nucleotide sequence ID" value="NZ_JAESWB010000362.1"/>
</dbReference>
<dbReference type="SMART" id="SM00052">
    <property type="entry name" value="EAL"/>
    <property type="match status" value="1"/>
</dbReference>
<dbReference type="InterPro" id="IPR052155">
    <property type="entry name" value="Biofilm_reg_signaling"/>
</dbReference>
<dbReference type="PANTHER" id="PTHR44757:SF2">
    <property type="entry name" value="BIOFILM ARCHITECTURE MAINTENANCE PROTEIN MBAA"/>
    <property type="match status" value="1"/>
</dbReference>
<dbReference type="InterPro" id="IPR029787">
    <property type="entry name" value="Nucleotide_cyclase"/>
</dbReference>
<keyword evidence="5" id="KW-1185">Reference proteome</keyword>
<dbReference type="InterPro" id="IPR001633">
    <property type="entry name" value="EAL_dom"/>
</dbReference>
<dbReference type="PANTHER" id="PTHR44757">
    <property type="entry name" value="DIGUANYLATE CYCLASE DGCP"/>
    <property type="match status" value="1"/>
</dbReference>
<evidence type="ECO:0000256" key="1">
    <source>
        <dbReference type="SAM" id="Phobius"/>
    </source>
</evidence>
<dbReference type="InterPro" id="IPR000160">
    <property type="entry name" value="GGDEF_dom"/>
</dbReference>
<accession>A0ABS1TVA9</accession>
<reference evidence="4 5" key="1">
    <citation type="submission" date="2021-01" db="EMBL/GenBank/DDBJ databases">
        <title>Genome public.</title>
        <authorList>
            <person name="Liu C."/>
            <person name="Sun Q."/>
        </authorList>
    </citation>
    <scope>NUCLEOTIDE SEQUENCE [LARGE SCALE GENOMIC DNA]</scope>
    <source>
        <strain evidence="4 5">YIM B02564</strain>
    </source>
</reference>
<dbReference type="Proteomes" id="UP000623967">
    <property type="component" value="Unassembled WGS sequence"/>
</dbReference>
<dbReference type="Gene3D" id="3.20.20.450">
    <property type="entry name" value="EAL domain"/>
    <property type="match status" value="1"/>
</dbReference>
<dbReference type="InterPro" id="IPR043128">
    <property type="entry name" value="Rev_trsase/Diguanyl_cyclase"/>
</dbReference>
<sequence>MSNFLSIQLFKVPVKTWLFIILFYGFPALLDLIDFNDLYFHNILWFLYLIPTLFLTFLHGSKYGILSTGAGSLLFLLTESLQPSGIVSQGLITLAELILVNVLITVIVGQLVKRNNRELGRQKELERQLGEAKADLEYIAFHDSLTGLYNLNYFSHRLTKQFEENKINRIPACLMFFNLDRFKLINDSYGHPFGDQILKLVAEKLLSLIEPGGTAVRSGGDDFILYLPETLPDQAKELANRILMEFSKPIHFGKIEIRLSASIGIVNIQEEDSLEVSLQKASSSLHFAKETGRNKYQFYSAKFVEAANRRLLLEQGLRKALEEKRLKVFYQPKFDLHLNQITGLEALLRWNDPVLGNVSPDEFIPVAEETGLIIPIGKWVLEEASRQVLEWQKMGYSDLHVCVNISSIQFLQNDFTKMIEQIIRENSLQPQSLNLEITERIALYNIEDTIQKLQHLQQFGVTISLDDFGTGYSSLSYIKSLPINFLKIDRSFIKDIFFNHQDAAIIRSIISLAQSLDFKVVAEGVETDDQLRVLGEMGCNEIQGYYIAKPMASEDFSKFLEHNLVKHYSYQ</sequence>
<dbReference type="Pfam" id="PF00990">
    <property type="entry name" value="GGDEF"/>
    <property type="match status" value="1"/>
</dbReference>
<evidence type="ECO:0000259" key="2">
    <source>
        <dbReference type="PROSITE" id="PS50883"/>
    </source>
</evidence>
<feature type="domain" description="GGDEF" evidence="3">
    <location>
        <begin position="170"/>
        <end position="301"/>
    </location>
</feature>
<gene>
    <name evidence="4" type="ORF">JK635_21255</name>
</gene>
<feature type="domain" description="EAL" evidence="2">
    <location>
        <begin position="310"/>
        <end position="564"/>
    </location>
</feature>
<evidence type="ECO:0000313" key="5">
    <source>
        <dbReference type="Proteomes" id="UP000623967"/>
    </source>
</evidence>
<comment type="caution">
    <text evidence="4">The sequence shown here is derived from an EMBL/GenBank/DDBJ whole genome shotgun (WGS) entry which is preliminary data.</text>
</comment>
<dbReference type="PROSITE" id="PS50887">
    <property type="entry name" value="GGDEF"/>
    <property type="match status" value="1"/>
</dbReference>
<dbReference type="CDD" id="cd01949">
    <property type="entry name" value="GGDEF"/>
    <property type="match status" value="1"/>
</dbReference>
<feature type="transmembrane region" description="Helical" evidence="1">
    <location>
        <begin position="65"/>
        <end position="85"/>
    </location>
</feature>
<dbReference type="EMBL" id="JAESWB010000362">
    <property type="protein sequence ID" value="MBL4954689.1"/>
    <property type="molecule type" value="Genomic_DNA"/>
</dbReference>
<protein>
    <submittedName>
        <fullName evidence="4">EAL domain-containing protein</fullName>
    </submittedName>
</protein>
<feature type="transmembrane region" description="Helical" evidence="1">
    <location>
        <begin position="91"/>
        <end position="112"/>
    </location>
</feature>
<keyword evidence="1" id="KW-1133">Transmembrane helix</keyword>